<reference evidence="9 10" key="1">
    <citation type="submission" date="2014-02" db="EMBL/GenBank/DDBJ databases">
        <title>The small core and large imbalanced accessory genome model reveals a collaborative survival strategy of Sorangium cellulosum strains in nature.</title>
        <authorList>
            <person name="Han K."/>
            <person name="Peng R."/>
            <person name="Blom J."/>
            <person name="Li Y.-Z."/>
        </authorList>
    </citation>
    <scope>NUCLEOTIDE SEQUENCE [LARGE SCALE GENOMIC DNA]</scope>
    <source>
        <strain evidence="9 10">So0007-03</strain>
    </source>
</reference>
<sequence>MSAPQRKIELSPKAIAAALAAVLALVVGAVALTVLIEHRRHGHDHEAGHGDHDGHHHGEGERGHAHGDEHDEGKGHAHGEGKGHAHGEDKDHAQGEDKDHAQAEDKDHAHGDDEEAHAHAGGKLELSPAMLQNAVLEILTAGPGKVAATVTLPGEVALNAEAIAHVTPRVPGTAREVKKQLGDTVKRGEVLAVLDSRELAELQRELLAAKERLALAEASFTRHEALWQERISAEKEYLAAKQAVAEARIEHRSAAQKLSAAAGAGAAKGTGYALVAPMDGTIIEKHIAIGEVLKEDTQVFVIADLSTIWVNVTVYAKDLSRVQVGQTAWVKAEGIDQAARGSVAYLGQVVDEQNRSAVARVVLQSPGAAWRPGLFATADIAVEEAAAPVVISDEAIQRVEGREVVFVEEGGGFEARAVKIGRRGASAPGIGAAGADAQPGAQGAEPQRGAAVVEILAGVAAGERYVGKNSFILKAELGKSEAGHQH</sequence>
<comment type="caution">
    <text evidence="9">The sequence shown here is derived from an EMBL/GenBank/DDBJ whole genome shotgun (WGS) entry which is preliminary data.</text>
</comment>
<evidence type="ECO:0000259" key="7">
    <source>
        <dbReference type="Pfam" id="PF25973"/>
    </source>
</evidence>
<dbReference type="Proteomes" id="UP000075502">
    <property type="component" value="Unassembled WGS sequence"/>
</dbReference>
<dbReference type="SUPFAM" id="SSF111369">
    <property type="entry name" value="HlyD-like secretion proteins"/>
    <property type="match status" value="1"/>
</dbReference>
<dbReference type="InterPro" id="IPR058649">
    <property type="entry name" value="CzcB_C"/>
</dbReference>
<dbReference type="Pfam" id="PF25975">
    <property type="entry name" value="CzcB_C"/>
    <property type="match status" value="1"/>
</dbReference>
<evidence type="ECO:0000259" key="5">
    <source>
        <dbReference type="Pfam" id="PF25893"/>
    </source>
</evidence>
<evidence type="ECO:0000256" key="4">
    <source>
        <dbReference type="SAM" id="MobiDB-lite"/>
    </source>
</evidence>
<proteinExistence type="inferred from homology"/>
<dbReference type="PANTHER" id="PTHR30097">
    <property type="entry name" value="CATION EFFLUX SYSTEM PROTEIN CUSB"/>
    <property type="match status" value="1"/>
</dbReference>
<dbReference type="Pfam" id="PF25954">
    <property type="entry name" value="Beta-barrel_RND_2"/>
    <property type="match status" value="1"/>
</dbReference>
<dbReference type="GO" id="GO:0015679">
    <property type="term" value="P:plasma membrane copper ion transport"/>
    <property type="evidence" value="ECO:0007669"/>
    <property type="project" value="TreeGrafter"/>
</dbReference>
<protein>
    <submittedName>
        <fullName evidence="9">Heavy metal resistance protein CzcB</fullName>
    </submittedName>
</protein>
<dbReference type="InterPro" id="IPR058648">
    <property type="entry name" value="HH_CzcB-like"/>
</dbReference>
<evidence type="ECO:0000313" key="10">
    <source>
        <dbReference type="Proteomes" id="UP000075502"/>
    </source>
</evidence>
<evidence type="ECO:0000256" key="3">
    <source>
        <dbReference type="SAM" id="Coils"/>
    </source>
</evidence>
<dbReference type="GO" id="GO:0060003">
    <property type="term" value="P:copper ion export"/>
    <property type="evidence" value="ECO:0007669"/>
    <property type="project" value="TreeGrafter"/>
</dbReference>
<dbReference type="Pfam" id="PF25973">
    <property type="entry name" value="BSH_CzcB"/>
    <property type="match status" value="1"/>
</dbReference>
<dbReference type="Gene3D" id="2.40.420.20">
    <property type="match status" value="1"/>
</dbReference>
<feature type="compositionally biased region" description="Basic and acidic residues" evidence="4">
    <location>
        <begin position="43"/>
        <end position="111"/>
    </location>
</feature>
<dbReference type="Gene3D" id="2.40.50.100">
    <property type="match status" value="1"/>
</dbReference>
<gene>
    <name evidence="9" type="ORF">BE21_22260</name>
</gene>
<feature type="domain" description="CzcB-like barrel-sandwich hybrid" evidence="7">
    <location>
        <begin position="163"/>
        <end position="304"/>
    </location>
</feature>
<dbReference type="GO" id="GO:0030288">
    <property type="term" value="C:outer membrane-bounded periplasmic space"/>
    <property type="evidence" value="ECO:0007669"/>
    <property type="project" value="TreeGrafter"/>
</dbReference>
<feature type="domain" description="CzcB-like alpha-helical hairpin" evidence="5">
    <location>
        <begin position="201"/>
        <end position="260"/>
    </location>
</feature>
<dbReference type="GO" id="GO:0016020">
    <property type="term" value="C:membrane"/>
    <property type="evidence" value="ECO:0007669"/>
    <property type="project" value="InterPro"/>
</dbReference>
<feature type="coiled-coil region" evidence="3">
    <location>
        <begin position="192"/>
        <end position="219"/>
    </location>
</feature>
<keyword evidence="3" id="KW-0175">Coiled coil</keyword>
<dbReference type="PANTHER" id="PTHR30097:SF4">
    <property type="entry name" value="SLR6042 PROTEIN"/>
    <property type="match status" value="1"/>
</dbReference>
<accession>A0A150TVK6</accession>
<dbReference type="EMBL" id="JEME01000917">
    <property type="protein sequence ID" value="KYG08684.1"/>
    <property type="molecule type" value="Genomic_DNA"/>
</dbReference>
<dbReference type="NCBIfam" id="TIGR01730">
    <property type="entry name" value="RND_mfp"/>
    <property type="match status" value="1"/>
</dbReference>
<dbReference type="GO" id="GO:0022857">
    <property type="term" value="F:transmembrane transporter activity"/>
    <property type="evidence" value="ECO:0007669"/>
    <property type="project" value="InterPro"/>
</dbReference>
<evidence type="ECO:0000259" key="6">
    <source>
        <dbReference type="Pfam" id="PF25954"/>
    </source>
</evidence>
<dbReference type="Pfam" id="PF25893">
    <property type="entry name" value="HH_CzcB"/>
    <property type="match status" value="1"/>
</dbReference>
<feature type="domain" description="CusB-like beta-barrel" evidence="6">
    <location>
        <begin position="307"/>
        <end position="381"/>
    </location>
</feature>
<dbReference type="InterPro" id="IPR051909">
    <property type="entry name" value="MFP_Cation_Efflux"/>
</dbReference>
<comment type="similarity">
    <text evidence="1">Belongs to the membrane fusion protein (MFP) (TC 8.A.1) family.</text>
</comment>
<dbReference type="GO" id="GO:0046914">
    <property type="term" value="F:transition metal ion binding"/>
    <property type="evidence" value="ECO:0007669"/>
    <property type="project" value="TreeGrafter"/>
</dbReference>
<keyword evidence="2" id="KW-0813">Transport</keyword>
<dbReference type="FunFam" id="2.40.30.170:FF:000010">
    <property type="entry name" value="Efflux RND transporter periplasmic adaptor subunit"/>
    <property type="match status" value="1"/>
</dbReference>
<dbReference type="AlphaFoldDB" id="A0A150TVK6"/>
<dbReference type="InterPro" id="IPR058792">
    <property type="entry name" value="Beta-barrel_RND_2"/>
</dbReference>
<feature type="domain" description="CzcB-like C-terminal circularly permuted SH3-like" evidence="8">
    <location>
        <begin position="389"/>
        <end position="425"/>
    </location>
</feature>
<evidence type="ECO:0000313" key="9">
    <source>
        <dbReference type="EMBL" id="KYG08684.1"/>
    </source>
</evidence>
<evidence type="ECO:0000256" key="1">
    <source>
        <dbReference type="ARBA" id="ARBA00009477"/>
    </source>
</evidence>
<dbReference type="InterPro" id="IPR006143">
    <property type="entry name" value="RND_pump_MFP"/>
</dbReference>
<evidence type="ECO:0000256" key="2">
    <source>
        <dbReference type="ARBA" id="ARBA00022448"/>
    </source>
</evidence>
<name>A0A150TVK6_SORCE</name>
<feature type="region of interest" description="Disordered" evidence="4">
    <location>
        <begin position="43"/>
        <end position="120"/>
    </location>
</feature>
<evidence type="ECO:0000259" key="8">
    <source>
        <dbReference type="Pfam" id="PF25975"/>
    </source>
</evidence>
<dbReference type="Gene3D" id="2.40.30.170">
    <property type="match status" value="1"/>
</dbReference>
<dbReference type="InterPro" id="IPR058647">
    <property type="entry name" value="BSH_CzcB-like"/>
</dbReference>
<organism evidence="9 10">
    <name type="scientific">Sorangium cellulosum</name>
    <name type="common">Polyangium cellulosum</name>
    <dbReference type="NCBI Taxonomy" id="56"/>
    <lineage>
        <taxon>Bacteria</taxon>
        <taxon>Pseudomonadati</taxon>
        <taxon>Myxococcota</taxon>
        <taxon>Polyangia</taxon>
        <taxon>Polyangiales</taxon>
        <taxon>Polyangiaceae</taxon>
        <taxon>Sorangium</taxon>
    </lineage>
</organism>